<dbReference type="OrthoDB" id="1815486at2"/>
<feature type="domain" description="SGNH hydrolase-type esterase" evidence="3">
    <location>
        <begin position="33"/>
        <end position="228"/>
    </location>
</feature>
<gene>
    <name evidence="4" type="ORF">BCM40_11800</name>
</gene>
<proteinExistence type="predicted"/>
<feature type="chain" id="PRO_5008885375" evidence="2">
    <location>
        <begin position="22"/>
        <end position="302"/>
    </location>
</feature>
<dbReference type="PANTHER" id="PTHR30383">
    <property type="entry name" value="THIOESTERASE 1/PROTEASE 1/LYSOPHOSPHOLIPASE L1"/>
    <property type="match status" value="1"/>
</dbReference>
<dbReference type="Proteomes" id="UP000092495">
    <property type="component" value="Chromosome"/>
</dbReference>
<dbReference type="KEGG" id="pdg:BCM40_11800"/>
<name>A0A1C7EIW8_9BACL</name>
<dbReference type="EMBL" id="CP016543">
    <property type="protein sequence ID" value="ANU23993.1"/>
    <property type="molecule type" value="Genomic_DNA"/>
</dbReference>
<dbReference type="InterPro" id="IPR036514">
    <property type="entry name" value="SGNH_hydro_sf"/>
</dbReference>
<sequence>MKKYWISAVAGLLLFSGTAQAQSKPELPKDYVAIGDSLAAGQTPERQIDAGYADLIAQELSRNHPVDFSKELAFPGFTTADVLDSIQTDDAKKVLESADLITISAGANDILRLVQNDPKQGALSFQQRQVDFALNEARKNMETILTELSEKTPNAEVFVMGYYFAYPHVRDNQKKGTGKQLDRLNEILERTAEKAGAVFISVDEPFGENAISQIPNPADVHPNTVGYQTMANAFFDEYEEAWNVEDDELPVPNPLSFEEIMEIQDEENSESPVDRDAKETVERPSDRSQTNYLALREMLPYS</sequence>
<keyword evidence="2" id="KW-0732">Signal</keyword>
<feature type="compositionally biased region" description="Basic and acidic residues" evidence="1">
    <location>
        <begin position="272"/>
        <end position="286"/>
    </location>
</feature>
<dbReference type="InterPro" id="IPR013830">
    <property type="entry name" value="SGNH_hydro"/>
</dbReference>
<dbReference type="InterPro" id="IPR051532">
    <property type="entry name" value="Ester_Hydrolysis_Enzymes"/>
</dbReference>
<dbReference type="Pfam" id="PF13472">
    <property type="entry name" value="Lipase_GDSL_2"/>
    <property type="match status" value="1"/>
</dbReference>
<dbReference type="SUPFAM" id="SSF52266">
    <property type="entry name" value="SGNH hydrolase"/>
    <property type="match status" value="1"/>
</dbReference>
<evidence type="ECO:0000259" key="3">
    <source>
        <dbReference type="Pfam" id="PF13472"/>
    </source>
</evidence>
<organism evidence="4 5">
    <name type="scientific">Planococcus donghaensis</name>
    <dbReference type="NCBI Taxonomy" id="414778"/>
    <lineage>
        <taxon>Bacteria</taxon>
        <taxon>Bacillati</taxon>
        <taxon>Bacillota</taxon>
        <taxon>Bacilli</taxon>
        <taxon>Bacillales</taxon>
        <taxon>Caryophanaceae</taxon>
        <taxon>Planococcus</taxon>
    </lineage>
</organism>
<evidence type="ECO:0000313" key="5">
    <source>
        <dbReference type="Proteomes" id="UP000092495"/>
    </source>
</evidence>
<keyword evidence="5" id="KW-1185">Reference proteome</keyword>
<dbReference type="STRING" id="414778.BCM40_11800"/>
<reference evidence="4" key="1">
    <citation type="submission" date="2016-10" db="EMBL/GenBank/DDBJ databases">
        <authorList>
            <person name="See-Too W.S."/>
        </authorList>
    </citation>
    <scope>NUCLEOTIDE SEQUENCE</scope>
    <source>
        <strain evidence="4">DSM 22276</strain>
    </source>
</reference>
<dbReference type="PANTHER" id="PTHR30383:SF5">
    <property type="entry name" value="SGNH HYDROLASE-TYPE ESTERASE DOMAIN-CONTAINING PROTEIN"/>
    <property type="match status" value="1"/>
</dbReference>
<dbReference type="CDD" id="cd00229">
    <property type="entry name" value="SGNH_hydrolase"/>
    <property type="match status" value="1"/>
</dbReference>
<evidence type="ECO:0000313" key="4">
    <source>
        <dbReference type="EMBL" id="ANU23993.1"/>
    </source>
</evidence>
<feature type="region of interest" description="Disordered" evidence="1">
    <location>
        <begin position="264"/>
        <end position="294"/>
    </location>
</feature>
<accession>A0A1C7EIW8</accession>
<evidence type="ECO:0000256" key="1">
    <source>
        <dbReference type="SAM" id="MobiDB-lite"/>
    </source>
</evidence>
<dbReference type="GO" id="GO:0004622">
    <property type="term" value="F:phosphatidylcholine lysophospholipase activity"/>
    <property type="evidence" value="ECO:0007669"/>
    <property type="project" value="TreeGrafter"/>
</dbReference>
<dbReference type="RefSeq" id="WP_065526966.1">
    <property type="nucleotide sequence ID" value="NZ_CP016543.2"/>
</dbReference>
<protein>
    <submittedName>
        <fullName evidence="4">Lysophospholipase</fullName>
    </submittedName>
</protein>
<dbReference type="AlphaFoldDB" id="A0A1C7EIW8"/>
<dbReference type="Gene3D" id="3.40.50.1110">
    <property type="entry name" value="SGNH hydrolase"/>
    <property type="match status" value="1"/>
</dbReference>
<feature type="signal peptide" evidence="2">
    <location>
        <begin position="1"/>
        <end position="21"/>
    </location>
</feature>
<evidence type="ECO:0000256" key="2">
    <source>
        <dbReference type="SAM" id="SignalP"/>
    </source>
</evidence>